<dbReference type="GeneID" id="105361123"/>
<feature type="domain" description="Ubiquitin-like" evidence="3">
    <location>
        <begin position="267"/>
        <end position="339"/>
    </location>
</feature>
<dbReference type="GO" id="GO:0005634">
    <property type="term" value="C:nucleus"/>
    <property type="evidence" value="ECO:0007669"/>
    <property type="project" value="UniProtKB-SubCell"/>
</dbReference>
<proteinExistence type="predicted"/>
<evidence type="ECO:0000313" key="4">
    <source>
        <dbReference type="Proteomes" id="UP000695007"/>
    </source>
</evidence>
<sequence>MQIAMDSSESSSEDECNIYVNAASKLNALNYQAKPKYNDECDDMIIDDSQNARIVKQCTKNIICTDKWPNDNCYIVEDSNQTQFKNKNLSKSSVICIDDDISCSDYGISTRTISRRSKKQKNTIPTKEESTVILNDSIEEELDKTFNLQEENDSYIVIGSPASTTNYDSDNYEVSVKVLWRSNKLNRFEIQRYETFQKIFQHFAKIEGVPENQILIMKNDKKITPFDSPVSIDWSVIDILDGGIVSAEVAKKNYENSIKNNTHENTCKIKVQISDKKSLLITLKTDQSFTALINNCSEQLSIPESKLKLYFDGELINIFETPMSLDLDEEACMDLKISE</sequence>
<dbReference type="KEGG" id="csol:105361123"/>
<dbReference type="RefSeq" id="XP_011496531.1">
    <property type="nucleotide sequence ID" value="XM_011498229.1"/>
</dbReference>
<dbReference type="PANTHER" id="PTHR47187:SF1">
    <property type="entry name" value="NFATC2-INTERACTING PROTEIN"/>
    <property type="match status" value="1"/>
</dbReference>
<dbReference type="PROSITE" id="PS50053">
    <property type="entry name" value="UBIQUITIN_2"/>
    <property type="match status" value="1"/>
</dbReference>
<dbReference type="InterPro" id="IPR052324">
    <property type="entry name" value="NFATC2-Int_DNA_Repair"/>
</dbReference>
<evidence type="ECO:0000256" key="1">
    <source>
        <dbReference type="ARBA" id="ARBA00004123"/>
    </source>
</evidence>
<comment type="subcellular location">
    <subcellularLocation>
        <location evidence="1">Nucleus</location>
    </subcellularLocation>
</comment>
<dbReference type="InterPro" id="IPR022617">
    <property type="entry name" value="Rad60/SUMO-like_dom"/>
</dbReference>
<dbReference type="SUPFAM" id="SSF54236">
    <property type="entry name" value="Ubiquitin-like"/>
    <property type="match status" value="2"/>
</dbReference>
<dbReference type="CDD" id="cd01763">
    <property type="entry name" value="Ubl_SUMO_like"/>
    <property type="match status" value="1"/>
</dbReference>
<dbReference type="Pfam" id="PF11976">
    <property type="entry name" value="Rad60-SLD"/>
    <property type="match status" value="1"/>
</dbReference>
<dbReference type="Gene3D" id="3.10.20.90">
    <property type="entry name" value="Phosphatidylinositol 3-kinase Catalytic Subunit, Chain A, domain 1"/>
    <property type="match status" value="2"/>
</dbReference>
<protein>
    <submittedName>
        <fullName evidence="5">Uncharacterized protein CG4449</fullName>
    </submittedName>
</protein>
<evidence type="ECO:0000256" key="2">
    <source>
        <dbReference type="ARBA" id="ARBA00023242"/>
    </source>
</evidence>
<dbReference type="InterPro" id="IPR000626">
    <property type="entry name" value="Ubiquitin-like_dom"/>
</dbReference>
<dbReference type="AlphaFoldDB" id="A0AAJ7DU48"/>
<name>A0AAJ7DU48_9HYME</name>
<accession>A0AAJ7DU48</accession>
<dbReference type="GO" id="GO:0045944">
    <property type="term" value="P:positive regulation of transcription by RNA polymerase II"/>
    <property type="evidence" value="ECO:0007669"/>
    <property type="project" value="TreeGrafter"/>
</dbReference>
<organism evidence="4 5">
    <name type="scientific">Ceratosolen solmsi marchali</name>
    <dbReference type="NCBI Taxonomy" id="326594"/>
    <lineage>
        <taxon>Eukaryota</taxon>
        <taxon>Metazoa</taxon>
        <taxon>Ecdysozoa</taxon>
        <taxon>Arthropoda</taxon>
        <taxon>Hexapoda</taxon>
        <taxon>Insecta</taxon>
        <taxon>Pterygota</taxon>
        <taxon>Neoptera</taxon>
        <taxon>Endopterygota</taxon>
        <taxon>Hymenoptera</taxon>
        <taxon>Apocrita</taxon>
        <taxon>Proctotrupomorpha</taxon>
        <taxon>Chalcidoidea</taxon>
        <taxon>Agaonidae</taxon>
        <taxon>Agaoninae</taxon>
        <taxon>Ceratosolen</taxon>
    </lineage>
</organism>
<dbReference type="InterPro" id="IPR029071">
    <property type="entry name" value="Ubiquitin-like_domsf"/>
</dbReference>
<evidence type="ECO:0000259" key="3">
    <source>
        <dbReference type="PROSITE" id="PS50053"/>
    </source>
</evidence>
<keyword evidence="2" id="KW-0539">Nucleus</keyword>
<dbReference type="PANTHER" id="PTHR47187">
    <property type="entry name" value="NFATC2-INTERACTING PROTEIN"/>
    <property type="match status" value="1"/>
</dbReference>
<evidence type="ECO:0000313" key="5">
    <source>
        <dbReference type="RefSeq" id="XP_011496531.1"/>
    </source>
</evidence>
<dbReference type="Proteomes" id="UP000695007">
    <property type="component" value="Unplaced"/>
</dbReference>
<gene>
    <name evidence="5" type="primary">LOC105361123</name>
</gene>
<reference evidence="5" key="1">
    <citation type="submission" date="2025-08" db="UniProtKB">
        <authorList>
            <consortium name="RefSeq"/>
        </authorList>
    </citation>
    <scope>IDENTIFICATION</scope>
</reference>
<keyword evidence="4" id="KW-1185">Reference proteome</keyword>
<dbReference type="CTD" id="42748"/>